<dbReference type="SUPFAM" id="SSF47954">
    <property type="entry name" value="Cyclin-like"/>
    <property type="match status" value="1"/>
</dbReference>
<reference evidence="1" key="1">
    <citation type="journal article" date="2020" name="Fungal Divers.">
        <title>Resolving the Mortierellaceae phylogeny through synthesis of multi-gene phylogenetics and phylogenomics.</title>
        <authorList>
            <person name="Vandepol N."/>
            <person name="Liber J."/>
            <person name="Desiro A."/>
            <person name="Na H."/>
            <person name="Kennedy M."/>
            <person name="Barry K."/>
            <person name="Grigoriev I.V."/>
            <person name="Miller A.N."/>
            <person name="O'Donnell K."/>
            <person name="Stajich J.E."/>
            <person name="Bonito G."/>
        </authorList>
    </citation>
    <scope>NUCLEOTIDE SEQUENCE</scope>
    <source>
        <strain evidence="1">BC1065</strain>
    </source>
</reference>
<sequence>MACLFVSSKVEDTIKKLKDIMMAAYHYRHPDVVDWDPESKEGEEQRKRVLSYEKMVLESICFDFHIVHPYKYIVKFVKLYDGHMDVAQRAWQIACD</sequence>
<dbReference type="Proteomes" id="UP000807716">
    <property type="component" value="Unassembled WGS sequence"/>
</dbReference>
<dbReference type="InterPro" id="IPR043198">
    <property type="entry name" value="Cyclin/Ssn8"/>
</dbReference>
<dbReference type="GO" id="GO:0016301">
    <property type="term" value="F:kinase activity"/>
    <property type="evidence" value="ECO:0007669"/>
    <property type="project" value="UniProtKB-KW"/>
</dbReference>
<dbReference type="PANTHER" id="PTHR10026">
    <property type="entry name" value="CYCLIN"/>
    <property type="match status" value="1"/>
</dbReference>
<dbReference type="GO" id="GO:0006357">
    <property type="term" value="P:regulation of transcription by RNA polymerase II"/>
    <property type="evidence" value="ECO:0007669"/>
    <property type="project" value="InterPro"/>
</dbReference>
<evidence type="ECO:0000313" key="2">
    <source>
        <dbReference type="Proteomes" id="UP000807716"/>
    </source>
</evidence>
<dbReference type="OrthoDB" id="25002at2759"/>
<keyword evidence="1" id="KW-0808">Transferase</keyword>
<dbReference type="Gene3D" id="1.10.472.10">
    <property type="entry name" value="Cyclin-like"/>
    <property type="match status" value="1"/>
</dbReference>
<keyword evidence="1" id="KW-0418">Kinase</keyword>
<protein>
    <submittedName>
        <fullName evidence="1">RNA polymerase II C-terminal domain kinase beta subunit</fullName>
    </submittedName>
</protein>
<evidence type="ECO:0000313" key="1">
    <source>
        <dbReference type="EMBL" id="KAG0257670.1"/>
    </source>
</evidence>
<dbReference type="EMBL" id="JAAAJB010000351">
    <property type="protein sequence ID" value="KAG0257670.1"/>
    <property type="molecule type" value="Genomic_DNA"/>
</dbReference>
<gene>
    <name evidence="1" type="primary">CTK2</name>
    <name evidence="1" type="ORF">DFQ27_005008</name>
</gene>
<proteinExistence type="predicted"/>
<dbReference type="GO" id="GO:0016538">
    <property type="term" value="F:cyclin-dependent protein serine/threonine kinase regulator activity"/>
    <property type="evidence" value="ECO:0007669"/>
    <property type="project" value="InterPro"/>
</dbReference>
<comment type="caution">
    <text evidence="1">The sequence shown here is derived from an EMBL/GenBank/DDBJ whole genome shotgun (WGS) entry which is preliminary data.</text>
</comment>
<feature type="non-terminal residue" evidence="1">
    <location>
        <position position="96"/>
    </location>
</feature>
<accession>A0A9P6U3I9</accession>
<organism evidence="1 2">
    <name type="scientific">Actinomortierella ambigua</name>
    <dbReference type="NCBI Taxonomy" id="1343610"/>
    <lineage>
        <taxon>Eukaryota</taxon>
        <taxon>Fungi</taxon>
        <taxon>Fungi incertae sedis</taxon>
        <taxon>Mucoromycota</taxon>
        <taxon>Mortierellomycotina</taxon>
        <taxon>Mortierellomycetes</taxon>
        <taxon>Mortierellales</taxon>
        <taxon>Mortierellaceae</taxon>
        <taxon>Actinomortierella</taxon>
    </lineage>
</organism>
<keyword evidence="2" id="KW-1185">Reference proteome</keyword>
<dbReference type="AlphaFoldDB" id="A0A9P6U3I9"/>
<name>A0A9P6U3I9_9FUNG</name>
<dbReference type="InterPro" id="IPR036915">
    <property type="entry name" value="Cyclin-like_sf"/>
</dbReference>